<feature type="transmembrane region" description="Helical" evidence="2">
    <location>
        <begin position="12"/>
        <end position="32"/>
    </location>
</feature>
<dbReference type="Proteomes" id="UP000054870">
    <property type="component" value="Unassembled WGS sequence"/>
</dbReference>
<name>A0A158BWT0_9BURK</name>
<organism evidence="3 4">
    <name type="scientific">Caballeronia catudaia</name>
    <dbReference type="NCBI Taxonomy" id="1777136"/>
    <lineage>
        <taxon>Bacteria</taxon>
        <taxon>Pseudomonadati</taxon>
        <taxon>Pseudomonadota</taxon>
        <taxon>Betaproteobacteria</taxon>
        <taxon>Burkholderiales</taxon>
        <taxon>Burkholderiaceae</taxon>
        <taxon>Caballeronia</taxon>
    </lineage>
</organism>
<keyword evidence="1" id="KW-0175">Coiled coil</keyword>
<gene>
    <name evidence="3" type="ORF">AWB75_04162</name>
</gene>
<accession>A0A158BWT0</accession>
<evidence type="ECO:0000313" key="4">
    <source>
        <dbReference type="Proteomes" id="UP000054870"/>
    </source>
</evidence>
<evidence type="ECO:0000313" key="3">
    <source>
        <dbReference type="EMBL" id="SAK74579.1"/>
    </source>
</evidence>
<comment type="caution">
    <text evidence="3">The sequence shown here is derived from an EMBL/GenBank/DDBJ whole genome shotgun (WGS) entry which is preliminary data.</text>
</comment>
<dbReference type="RefSeq" id="WP_235012180.1">
    <property type="nucleotide sequence ID" value="NZ_FCOF02000019.1"/>
</dbReference>
<dbReference type="AlphaFoldDB" id="A0A158BWT0"/>
<protein>
    <submittedName>
        <fullName evidence="3">Uncharacterized protein</fullName>
    </submittedName>
</protein>
<keyword evidence="2" id="KW-0472">Membrane</keyword>
<evidence type="ECO:0000256" key="1">
    <source>
        <dbReference type="SAM" id="Coils"/>
    </source>
</evidence>
<reference evidence="3" key="1">
    <citation type="submission" date="2016-01" db="EMBL/GenBank/DDBJ databases">
        <authorList>
            <person name="Peeters C."/>
        </authorList>
    </citation>
    <scope>NUCLEOTIDE SEQUENCE [LARGE SCALE GENOMIC DNA]</scope>
    <source>
        <strain evidence="3">LMG 29318</strain>
    </source>
</reference>
<keyword evidence="4" id="KW-1185">Reference proteome</keyword>
<evidence type="ECO:0000256" key="2">
    <source>
        <dbReference type="SAM" id="Phobius"/>
    </source>
</evidence>
<feature type="coiled-coil region" evidence="1">
    <location>
        <begin position="99"/>
        <end position="126"/>
    </location>
</feature>
<dbReference type="EMBL" id="FCOF02000019">
    <property type="protein sequence ID" value="SAK74579.1"/>
    <property type="molecule type" value="Genomic_DNA"/>
</dbReference>
<keyword evidence="2" id="KW-0812">Transmembrane</keyword>
<sequence length="131" mass="14772">MKLLEQLWTFALDYPALLVVPAIGFVLSLVVVRIKTRYINEGVLFCWSPSAPREGERTNATEEGEMSTENELDLSIALEKIHELAAAEGDLGHEYWYTVGKLLKRANSMQAEIDSLSKELERCRAMLNKAD</sequence>
<keyword evidence="2" id="KW-1133">Transmembrane helix</keyword>
<proteinExistence type="predicted"/>